<keyword evidence="4" id="KW-1185">Reference proteome</keyword>
<sequence>MTVAVPVKNEEANLAACLERLSRFAEIVVIDSGSTDRTREIAEGFGARVVDFTWDGKYPKKRNWFLLNEPPRQPWVLFLDADEFVDDAFCDAVSRCVETGGHDGFWLTYTNHFLGHPLRHGLGQRKLALFRVGKALYEKIEEDGWSRLDMEIHEHPIVEGPVGEIPVPIDHRDDKGVARFLEKHVDYARWEAQRYMSLQGNPAASEHFTARQRFKYRHLAKWWYPSFYFLFTYFAKRGLLDGAAGYHYAAYKAWYFQTIRLLIREQRSKNQ</sequence>
<comment type="similarity">
    <text evidence="1">Belongs to the glycosyltransferase 2 family. WaaE/KdtX subfamily.</text>
</comment>
<organism evidence="3 4">
    <name type="scientific">Marivita lacus</name>
    <dbReference type="NCBI Taxonomy" id="1323742"/>
    <lineage>
        <taxon>Bacteria</taxon>
        <taxon>Pseudomonadati</taxon>
        <taxon>Pseudomonadota</taxon>
        <taxon>Alphaproteobacteria</taxon>
        <taxon>Rhodobacterales</taxon>
        <taxon>Roseobacteraceae</taxon>
        <taxon>Marivita</taxon>
    </lineage>
</organism>
<dbReference type="SUPFAM" id="SSF53448">
    <property type="entry name" value="Nucleotide-diphospho-sugar transferases"/>
    <property type="match status" value="1"/>
</dbReference>
<dbReference type="InterPro" id="IPR029044">
    <property type="entry name" value="Nucleotide-diphossugar_trans"/>
</dbReference>
<name>A0ABQ1LIM4_9RHOB</name>
<dbReference type="Pfam" id="PF00535">
    <property type="entry name" value="Glycos_transf_2"/>
    <property type="match status" value="1"/>
</dbReference>
<dbReference type="PANTHER" id="PTHR43630">
    <property type="entry name" value="POLY-BETA-1,6-N-ACETYL-D-GLUCOSAMINE SYNTHASE"/>
    <property type="match status" value="1"/>
</dbReference>
<gene>
    <name evidence="3" type="ORF">GCM10011363_45540</name>
</gene>
<comment type="caution">
    <text evidence="3">The sequence shown here is derived from an EMBL/GenBank/DDBJ whole genome shotgun (WGS) entry which is preliminary data.</text>
</comment>
<dbReference type="EMBL" id="BMFC01000031">
    <property type="protein sequence ID" value="GGC23883.1"/>
    <property type="molecule type" value="Genomic_DNA"/>
</dbReference>
<evidence type="ECO:0000313" key="3">
    <source>
        <dbReference type="EMBL" id="GGC23883.1"/>
    </source>
</evidence>
<dbReference type="InterPro" id="IPR001173">
    <property type="entry name" value="Glyco_trans_2-like"/>
</dbReference>
<protein>
    <recommendedName>
        <fullName evidence="2">Glycosyltransferase 2-like domain-containing protein</fullName>
    </recommendedName>
</protein>
<dbReference type="CDD" id="cd02511">
    <property type="entry name" value="Beta4Glucosyltransferase"/>
    <property type="match status" value="1"/>
</dbReference>
<evidence type="ECO:0000256" key="1">
    <source>
        <dbReference type="ARBA" id="ARBA00038494"/>
    </source>
</evidence>
<reference evidence="4" key="1">
    <citation type="journal article" date="2019" name="Int. J. Syst. Evol. Microbiol.">
        <title>The Global Catalogue of Microorganisms (GCM) 10K type strain sequencing project: providing services to taxonomists for standard genome sequencing and annotation.</title>
        <authorList>
            <consortium name="The Broad Institute Genomics Platform"/>
            <consortium name="The Broad Institute Genome Sequencing Center for Infectious Disease"/>
            <person name="Wu L."/>
            <person name="Ma J."/>
        </authorList>
    </citation>
    <scope>NUCLEOTIDE SEQUENCE [LARGE SCALE GENOMIC DNA]</scope>
    <source>
        <strain evidence="4">CGMCC 1.12478</strain>
    </source>
</reference>
<feature type="domain" description="Glycosyltransferase 2-like" evidence="2">
    <location>
        <begin position="2"/>
        <end position="115"/>
    </location>
</feature>
<dbReference type="RefSeq" id="WP_188484399.1">
    <property type="nucleotide sequence ID" value="NZ_BMFC01000031.1"/>
</dbReference>
<dbReference type="PANTHER" id="PTHR43630:SF2">
    <property type="entry name" value="GLYCOSYLTRANSFERASE"/>
    <property type="match status" value="1"/>
</dbReference>
<evidence type="ECO:0000259" key="2">
    <source>
        <dbReference type="Pfam" id="PF00535"/>
    </source>
</evidence>
<evidence type="ECO:0000313" key="4">
    <source>
        <dbReference type="Proteomes" id="UP000645462"/>
    </source>
</evidence>
<dbReference type="Gene3D" id="3.90.550.10">
    <property type="entry name" value="Spore Coat Polysaccharide Biosynthesis Protein SpsA, Chain A"/>
    <property type="match status" value="1"/>
</dbReference>
<accession>A0ABQ1LIM4</accession>
<dbReference type="Proteomes" id="UP000645462">
    <property type="component" value="Unassembled WGS sequence"/>
</dbReference>
<proteinExistence type="inferred from homology"/>